<keyword evidence="1" id="KW-0812">Transmembrane</keyword>
<dbReference type="AlphaFoldDB" id="A0A0W1RBF3"/>
<feature type="transmembrane region" description="Helical" evidence="1">
    <location>
        <begin position="12"/>
        <end position="31"/>
    </location>
</feature>
<keyword evidence="1" id="KW-1133">Transmembrane helix</keyword>
<keyword evidence="1" id="KW-0472">Membrane</keyword>
<feature type="transmembrane region" description="Helical" evidence="1">
    <location>
        <begin position="69"/>
        <end position="88"/>
    </location>
</feature>
<proteinExistence type="predicted"/>
<accession>A0A0W1RBF3</accession>
<evidence type="ECO:0000313" key="2">
    <source>
        <dbReference type="EMBL" id="KTG10370.1"/>
    </source>
</evidence>
<sequence>MFSTIMNRGHLVRAALGIYAVGVFVRGVNELTSGESVAAWVSLLIGGGLLVVVVFRYDDSMEQLERTPYFQLIVGSVVLFVVGVALGIL</sequence>
<keyword evidence="3" id="KW-1185">Reference proteome</keyword>
<organism evidence="2 3">
    <name type="scientific">Haloprofundus marisrubri</name>
    <dbReference type="NCBI Taxonomy" id="1514971"/>
    <lineage>
        <taxon>Archaea</taxon>
        <taxon>Methanobacteriati</taxon>
        <taxon>Methanobacteriota</taxon>
        <taxon>Stenosarchaea group</taxon>
        <taxon>Halobacteria</taxon>
        <taxon>Halobacteriales</taxon>
        <taxon>Haloferacaceae</taxon>
        <taxon>Haloprofundus</taxon>
    </lineage>
</organism>
<gene>
    <name evidence="2" type="ORF">AUR64_12435</name>
</gene>
<evidence type="ECO:0000313" key="3">
    <source>
        <dbReference type="Proteomes" id="UP000054387"/>
    </source>
</evidence>
<reference evidence="2 3" key="1">
    <citation type="submission" date="2015-12" db="EMBL/GenBank/DDBJ databases">
        <title>Haloprofundus marisrubri gen. nov., sp. nov., an extremely halophilic archaeon isolated from the Discovery deep brine-seawater interface in the Red Sea.</title>
        <authorList>
            <person name="Zhang G."/>
            <person name="Stingl U."/>
            <person name="Rashid M."/>
        </authorList>
    </citation>
    <scope>NUCLEOTIDE SEQUENCE [LARGE SCALE GENOMIC DNA]</scope>
    <source>
        <strain evidence="2 3">SB9</strain>
    </source>
</reference>
<evidence type="ECO:0000256" key="1">
    <source>
        <dbReference type="SAM" id="Phobius"/>
    </source>
</evidence>
<protein>
    <submittedName>
        <fullName evidence="2">Uncharacterized protein</fullName>
    </submittedName>
</protein>
<feature type="transmembrane region" description="Helical" evidence="1">
    <location>
        <begin position="37"/>
        <end position="57"/>
    </location>
</feature>
<dbReference type="EMBL" id="LOPU01000018">
    <property type="protein sequence ID" value="KTG10370.1"/>
    <property type="molecule type" value="Genomic_DNA"/>
</dbReference>
<comment type="caution">
    <text evidence="2">The sequence shown here is derived from an EMBL/GenBank/DDBJ whole genome shotgun (WGS) entry which is preliminary data.</text>
</comment>
<name>A0A0W1RBF3_9EURY</name>
<dbReference type="Proteomes" id="UP000054387">
    <property type="component" value="Unassembled WGS sequence"/>
</dbReference>